<gene>
    <name evidence="1" type="ORF">AV656_06260</name>
</gene>
<dbReference type="AlphaFoldDB" id="A0A165H1H3"/>
<dbReference type="RefSeq" id="WP_063180062.1">
    <property type="nucleotide sequence ID" value="NZ_LQNT01000009.1"/>
</dbReference>
<dbReference type="Pfam" id="PF10974">
    <property type="entry name" value="DUF2804"/>
    <property type="match status" value="1"/>
</dbReference>
<evidence type="ECO:0008006" key="3">
    <source>
        <dbReference type="Google" id="ProtNLM"/>
    </source>
</evidence>
<dbReference type="Proteomes" id="UP000076490">
    <property type="component" value="Unassembled WGS sequence"/>
</dbReference>
<dbReference type="PANTHER" id="PTHR35868:SF3">
    <property type="entry name" value="DUF2804 DOMAIN-CONTAINING PROTEIN"/>
    <property type="match status" value="1"/>
</dbReference>
<dbReference type="OrthoDB" id="9762066at2"/>
<protein>
    <recommendedName>
        <fullName evidence="3">DUF2804 domain-containing protein</fullName>
    </recommendedName>
</protein>
<dbReference type="PANTHER" id="PTHR35868">
    <property type="entry name" value="DUF2804 DOMAIN-CONTAINING PROTEIN-RELATED"/>
    <property type="match status" value="1"/>
</dbReference>
<dbReference type="EMBL" id="LQNT01000009">
    <property type="protein sequence ID" value="KZE38505.1"/>
    <property type="molecule type" value="Genomic_DNA"/>
</dbReference>
<dbReference type="InterPro" id="IPR021243">
    <property type="entry name" value="DUF2804"/>
</dbReference>
<evidence type="ECO:0000313" key="2">
    <source>
        <dbReference type="Proteomes" id="UP000076490"/>
    </source>
</evidence>
<reference evidence="1 2" key="1">
    <citation type="submission" date="2016-01" db="EMBL/GenBank/DDBJ databases">
        <title>Whole genome sequencing of Bhargavaea cecembensis T14.</title>
        <authorList>
            <person name="Hong K.W."/>
        </authorList>
    </citation>
    <scope>NUCLEOTIDE SEQUENCE [LARGE SCALE GENOMIC DNA]</scope>
    <source>
        <strain evidence="1 2">T14</strain>
    </source>
</reference>
<organism evidence="1 2">
    <name type="scientific">Bhargavaea cecembensis</name>
    <dbReference type="NCBI Taxonomy" id="394098"/>
    <lineage>
        <taxon>Bacteria</taxon>
        <taxon>Bacillati</taxon>
        <taxon>Bacillota</taxon>
        <taxon>Bacilli</taxon>
        <taxon>Bacillales</taxon>
        <taxon>Caryophanaceae</taxon>
        <taxon>Bhargavaea</taxon>
    </lineage>
</organism>
<proteinExistence type="predicted"/>
<sequence length="340" mass="39290">MQHKERELTEPVRLSNPDGTLNPEAIGFARNPIITGNLAKNYMRKKRWNYWCVFAEDVLFSVTVSHLDYAASCFVYVFHYETQRFFEKTVTVPMGRNVRMGDEVLGTVSFTHPDMNIQMIHIKGETHLLVTVPDFDGELLHADLHIGHPEGEESLNVVVPWNRNQYQFTAKHHLLPAEGFVTIDDRRFRIGREESFAVLDFGRGIWPRKATWNWAMASQRYGRRRIGLNFGGQWTDGTGMTENAVFVDGKMYKISEDVLFDYDPADYMKTWKIRTKFTDTVDLTFTPFFERTAATDAKLVKSDVHQMVGYFRGRIRLGDAGVNLHLVKLLGCSEEHRAIW</sequence>
<comment type="caution">
    <text evidence="1">The sequence shown here is derived from an EMBL/GenBank/DDBJ whole genome shotgun (WGS) entry which is preliminary data.</text>
</comment>
<accession>A0A165H1H3</accession>
<evidence type="ECO:0000313" key="1">
    <source>
        <dbReference type="EMBL" id="KZE38505.1"/>
    </source>
</evidence>
<name>A0A165H1H3_9BACL</name>